<evidence type="ECO:0000313" key="1">
    <source>
        <dbReference type="EMBL" id="ELY47280.1"/>
    </source>
</evidence>
<dbReference type="EMBL" id="AOHX01000026">
    <property type="protein sequence ID" value="ELY47280.1"/>
    <property type="molecule type" value="Genomic_DNA"/>
</dbReference>
<dbReference type="AlphaFoldDB" id="L9WCQ3"/>
<keyword evidence="2" id="KW-1185">Reference proteome</keyword>
<dbReference type="Proteomes" id="UP000011661">
    <property type="component" value="Unassembled WGS sequence"/>
</dbReference>
<comment type="caution">
    <text evidence="1">The sequence shown here is derived from an EMBL/GenBank/DDBJ whole genome shotgun (WGS) entry which is preliminary data.</text>
</comment>
<gene>
    <name evidence="1" type="ORF">C495_03442</name>
</gene>
<sequence>MVDTEPSPRVRSTLLGVLIRAKQAATSHSAGYSSRLPDRVAVSTPALDRTEQAVGFHDDNPGLCLTAN</sequence>
<proteinExistence type="predicted"/>
<accession>L9WCQ3</accession>
<reference evidence="1 2" key="1">
    <citation type="journal article" date="2014" name="PLoS Genet.">
        <title>Phylogenetically driven sequencing of extremely halophilic archaea reveals strategies for static and dynamic osmo-response.</title>
        <authorList>
            <person name="Becker E.A."/>
            <person name="Seitzer P.M."/>
            <person name="Tritt A."/>
            <person name="Larsen D."/>
            <person name="Krusor M."/>
            <person name="Yao A.I."/>
            <person name="Wu D."/>
            <person name="Madern D."/>
            <person name="Eisen J.A."/>
            <person name="Darling A.E."/>
            <person name="Facciotti M.T."/>
        </authorList>
    </citation>
    <scope>NUCLEOTIDE SEQUENCE [LARGE SCALE GENOMIC DNA]</scope>
    <source>
        <strain evidence="1 2">JCM 14089</strain>
    </source>
</reference>
<protein>
    <submittedName>
        <fullName evidence="1">Uncharacterized protein</fullName>
    </submittedName>
</protein>
<dbReference type="PATRIC" id="fig|1230460.4.peg.695"/>
<dbReference type="STRING" id="1230460.C495_03442"/>
<evidence type="ECO:0000313" key="2">
    <source>
        <dbReference type="Proteomes" id="UP000011661"/>
    </source>
</evidence>
<organism evidence="1 2">
    <name type="scientific">Natronorubrum sulfidifaciens JCM 14089</name>
    <dbReference type="NCBI Taxonomy" id="1230460"/>
    <lineage>
        <taxon>Archaea</taxon>
        <taxon>Methanobacteriati</taxon>
        <taxon>Methanobacteriota</taxon>
        <taxon>Stenosarchaea group</taxon>
        <taxon>Halobacteria</taxon>
        <taxon>Halobacteriales</taxon>
        <taxon>Natrialbaceae</taxon>
        <taxon>Natronorubrum</taxon>
    </lineage>
</organism>
<name>L9WCQ3_9EURY</name>